<accession>A0A1Y2J4L6</accession>
<keyword evidence="2" id="KW-1185">Reference proteome</keyword>
<evidence type="ECO:0000313" key="2">
    <source>
        <dbReference type="Proteomes" id="UP000193067"/>
    </source>
</evidence>
<proteinExistence type="predicted"/>
<dbReference type="Proteomes" id="UP000193067">
    <property type="component" value="Unassembled WGS sequence"/>
</dbReference>
<name>A0A1Y2J4L6_TRAC3</name>
<dbReference type="EMBL" id="KZ084086">
    <property type="protein sequence ID" value="OSD08348.1"/>
    <property type="molecule type" value="Genomic_DNA"/>
</dbReference>
<organism evidence="1 2">
    <name type="scientific">Trametes coccinea (strain BRFM310)</name>
    <name type="common">Pycnoporus coccineus</name>
    <dbReference type="NCBI Taxonomy" id="1353009"/>
    <lineage>
        <taxon>Eukaryota</taxon>
        <taxon>Fungi</taxon>
        <taxon>Dikarya</taxon>
        <taxon>Basidiomycota</taxon>
        <taxon>Agaricomycotina</taxon>
        <taxon>Agaricomycetes</taxon>
        <taxon>Polyporales</taxon>
        <taxon>Polyporaceae</taxon>
        <taxon>Trametes</taxon>
    </lineage>
</organism>
<reference evidence="1 2" key="1">
    <citation type="journal article" date="2015" name="Biotechnol. Biofuels">
        <title>Enhanced degradation of softwood versus hardwood by the white-rot fungus Pycnoporus coccineus.</title>
        <authorList>
            <person name="Couturier M."/>
            <person name="Navarro D."/>
            <person name="Chevret D."/>
            <person name="Henrissat B."/>
            <person name="Piumi F."/>
            <person name="Ruiz-Duenas F.J."/>
            <person name="Martinez A.T."/>
            <person name="Grigoriev I.V."/>
            <person name="Riley R."/>
            <person name="Lipzen A."/>
            <person name="Berrin J.G."/>
            <person name="Master E.R."/>
            <person name="Rosso M.N."/>
        </authorList>
    </citation>
    <scope>NUCLEOTIDE SEQUENCE [LARGE SCALE GENOMIC DNA]</scope>
    <source>
        <strain evidence="1 2">BRFM310</strain>
    </source>
</reference>
<sequence length="200" mass="21974">MLRASGSGHQQVSSQYWVKNWLKNSTVTFGGPYVPTAADVLPDEFDFLVNHRRRYETRSIGLLGLQSTAEVTGQSAGRTAEDRVVSMPFHGTAKHGCTSAVELTEHAAGAPAQACIRRDVCAGAFERQLEGSGPGLSFIDIPVLALVRLCSESCIRSRDSSSHRLPDKSCHVASTPFPFLGYRPHQRYRQVMFSRRADAH</sequence>
<protein>
    <submittedName>
        <fullName evidence="1">Uncharacterized protein</fullName>
    </submittedName>
</protein>
<dbReference type="AlphaFoldDB" id="A0A1Y2J4L6"/>
<evidence type="ECO:0000313" key="1">
    <source>
        <dbReference type="EMBL" id="OSD08348.1"/>
    </source>
</evidence>
<gene>
    <name evidence="1" type="ORF">PYCCODRAFT_12473</name>
</gene>